<keyword evidence="1" id="KW-0805">Transcription regulation</keyword>
<keyword evidence="4" id="KW-0539">Nucleus</keyword>
<keyword evidence="8" id="KW-1185">Reference proteome</keyword>
<dbReference type="CDD" id="cd00067">
    <property type="entry name" value="GAL4"/>
    <property type="match status" value="1"/>
</dbReference>
<reference evidence="7 8" key="1">
    <citation type="submission" date="2013-03" db="EMBL/GenBank/DDBJ databases">
        <title>The Genome Sequence of Phialophora europaea CBS 101466.</title>
        <authorList>
            <consortium name="The Broad Institute Genomics Platform"/>
            <person name="Cuomo C."/>
            <person name="de Hoog S."/>
            <person name="Gorbushina A."/>
            <person name="Walker B."/>
            <person name="Young S.K."/>
            <person name="Zeng Q."/>
            <person name="Gargeya S."/>
            <person name="Fitzgerald M."/>
            <person name="Haas B."/>
            <person name="Abouelleil A."/>
            <person name="Allen A.W."/>
            <person name="Alvarado L."/>
            <person name="Arachchi H.M."/>
            <person name="Berlin A.M."/>
            <person name="Chapman S.B."/>
            <person name="Gainer-Dewar J."/>
            <person name="Goldberg J."/>
            <person name="Griggs A."/>
            <person name="Gujja S."/>
            <person name="Hansen M."/>
            <person name="Howarth C."/>
            <person name="Imamovic A."/>
            <person name="Ireland A."/>
            <person name="Larimer J."/>
            <person name="McCowan C."/>
            <person name="Murphy C."/>
            <person name="Pearson M."/>
            <person name="Poon T.W."/>
            <person name="Priest M."/>
            <person name="Roberts A."/>
            <person name="Saif S."/>
            <person name="Shea T."/>
            <person name="Sisk P."/>
            <person name="Sykes S."/>
            <person name="Wortman J."/>
            <person name="Nusbaum C."/>
            <person name="Birren B."/>
        </authorList>
    </citation>
    <scope>NUCLEOTIDE SEQUENCE [LARGE SCALE GENOMIC DNA]</scope>
    <source>
        <strain evidence="7 8">CBS 101466</strain>
    </source>
</reference>
<keyword evidence="2" id="KW-0238">DNA-binding</keyword>
<proteinExistence type="predicted"/>
<dbReference type="InterPro" id="IPR036864">
    <property type="entry name" value="Zn2-C6_fun-type_DNA-bd_sf"/>
</dbReference>
<dbReference type="OrthoDB" id="4491390at2759"/>
<feature type="compositionally biased region" description="Polar residues" evidence="5">
    <location>
        <begin position="128"/>
        <end position="143"/>
    </location>
</feature>
<sequence length="479" mass="53295">MVSASAKSKEGKSKGKPRGFRRDRDCITCKYRGVKCDLNRPACGPCLQDGVACQGYVNRVKWVGGSTSSSSAKAPDAVAQDPVQYQPALSTGTGTVLSLDTSPELQLLTSPSSVASNQLASPVDQAKQALTSPDSLTTQNDDNPGWTTGIANYLRYFTSQYTQARANHDPEKAPDAEYTGFFDVWAFAWKRISSRMNGGNFTDGLDQDLLYSNALQGLKRSVESGDILAVFGITVFAFLDVREGPFGYWSRHLRGARALLDVHCQNWGQLSNLYQSTPGLKQAISLLNWYDVMGAIIHKDRRLVFDDFHRVEIDPTLFELVGCPRETFFVYVRIAEGHMSELSHETYHTSLAQLLQLSHSMHDETLLLQDAWRYASILVALEELYPDAETEAGNTSTVIADKICDLLELIQPRSAAYLHLPVAVYFVGIHAATERHHEVVSRFWGYFDSNPIPSYPNAQAMCDARRQRRRSSLVKLYAS</sequence>
<dbReference type="VEuPathDB" id="FungiDB:HMPREF1541_00629"/>
<dbReference type="PANTHER" id="PTHR37534">
    <property type="entry name" value="TRANSCRIPTIONAL ACTIVATOR PROTEIN UGA3"/>
    <property type="match status" value="1"/>
</dbReference>
<evidence type="ECO:0000256" key="4">
    <source>
        <dbReference type="ARBA" id="ARBA00023242"/>
    </source>
</evidence>
<evidence type="ECO:0000256" key="5">
    <source>
        <dbReference type="SAM" id="MobiDB-lite"/>
    </source>
</evidence>
<dbReference type="RefSeq" id="XP_008711157.1">
    <property type="nucleotide sequence ID" value="XM_008712935.1"/>
</dbReference>
<feature type="region of interest" description="Disordered" evidence="5">
    <location>
        <begin position="112"/>
        <end position="143"/>
    </location>
</feature>
<dbReference type="Proteomes" id="UP000030752">
    <property type="component" value="Unassembled WGS sequence"/>
</dbReference>
<keyword evidence="3" id="KW-0804">Transcription</keyword>
<dbReference type="EMBL" id="KB822711">
    <property type="protein sequence ID" value="ETN46445.1"/>
    <property type="molecule type" value="Genomic_DNA"/>
</dbReference>
<dbReference type="GO" id="GO:0045944">
    <property type="term" value="P:positive regulation of transcription by RNA polymerase II"/>
    <property type="evidence" value="ECO:0007669"/>
    <property type="project" value="TreeGrafter"/>
</dbReference>
<dbReference type="HOGENOM" id="CLU_031213_0_0_1"/>
<feature type="domain" description="Zn(2)-C6 fungal-type" evidence="6">
    <location>
        <begin position="25"/>
        <end position="53"/>
    </location>
</feature>
<dbReference type="GO" id="GO:0005634">
    <property type="term" value="C:nucleus"/>
    <property type="evidence" value="ECO:0007669"/>
    <property type="project" value="TreeGrafter"/>
</dbReference>
<dbReference type="GO" id="GO:0000976">
    <property type="term" value="F:transcription cis-regulatory region binding"/>
    <property type="evidence" value="ECO:0007669"/>
    <property type="project" value="TreeGrafter"/>
</dbReference>
<dbReference type="SUPFAM" id="SSF57701">
    <property type="entry name" value="Zn2/Cys6 DNA-binding domain"/>
    <property type="match status" value="1"/>
</dbReference>
<dbReference type="GO" id="GO:0008270">
    <property type="term" value="F:zinc ion binding"/>
    <property type="evidence" value="ECO:0007669"/>
    <property type="project" value="InterPro"/>
</dbReference>
<evidence type="ECO:0000313" key="7">
    <source>
        <dbReference type="EMBL" id="ETN46445.1"/>
    </source>
</evidence>
<dbReference type="GO" id="GO:0000981">
    <property type="term" value="F:DNA-binding transcription factor activity, RNA polymerase II-specific"/>
    <property type="evidence" value="ECO:0007669"/>
    <property type="project" value="InterPro"/>
</dbReference>
<organism evidence="7 8">
    <name type="scientific">Cyphellophora europaea (strain CBS 101466)</name>
    <name type="common">Phialophora europaea</name>
    <dbReference type="NCBI Taxonomy" id="1220924"/>
    <lineage>
        <taxon>Eukaryota</taxon>
        <taxon>Fungi</taxon>
        <taxon>Dikarya</taxon>
        <taxon>Ascomycota</taxon>
        <taxon>Pezizomycotina</taxon>
        <taxon>Eurotiomycetes</taxon>
        <taxon>Chaetothyriomycetidae</taxon>
        <taxon>Chaetothyriales</taxon>
        <taxon>Cyphellophoraceae</taxon>
        <taxon>Cyphellophora</taxon>
    </lineage>
</organism>
<dbReference type="GeneID" id="19967968"/>
<evidence type="ECO:0000259" key="6">
    <source>
        <dbReference type="PROSITE" id="PS50048"/>
    </source>
</evidence>
<dbReference type="eggNOG" id="ENOG502SH68">
    <property type="taxonomic scope" value="Eukaryota"/>
</dbReference>
<dbReference type="Gene3D" id="4.10.240.10">
    <property type="entry name" value="Zn(2)-C6 fungal-type DNA-binding domain"/>
    <property type="match status" value="1"/>
</dbReference>
<name>W2SCV8_CYPE1</name>
<dbReference type="PROSITE" id="PS50048">
    <property type="entry name" value="ZN2_CY6_FUNGAL_2"/>
    <property type="match status" value="1"/>
</dbReference>
<dbReference type="AlphaFoldDB" id="W2SCV8"/>
<dbReference type="Pfam" id="PF00172">
    <property type="entry name" value="Zn_clus"/>
    <property type="match status" value="1"/>
</dbReference>
<evidence type="ECO:0000313" key="8">
    <source>
        <dbReference type="Proteomes" id="UP000030752"/>
    </source>
</evidence>
<dbReference type="PANTHER" id="PTHR37534:SF15">
    <property type="entry name" value="ZN(II)2CYS6 TRANSCRIPTION FACTOR (EUROFUNG)"/>
    <property type="match status" value="1"/>
</dbReference>
<protein>
    <recommendedName>
        <fullName evidence="6">Zn(2)-C6 fungal-type domain-containing protein</fullName>
    </recommendedName>
</protein>
<dbReference type="InterPro" id="IPR001138">
    <property type="entry name" value="Zn2Cys6_DnaBD"/>
</dbReference>
<accession>W2SCV8</accession>
<gene>
    <name evidence="7" type="ORF">HMPREF1541_00629</name>
</gene>
<evidence type="ECO:0000256" key="3">
    <source>
        <dbReference type="ARBA" id="ARBA00023163"/>
    </source>
</evidence>
<evidence type="ECO:0000256" key="1">
    <source>
        <dbReference type="ARBA" id="ARBA00023015"/>
    </source>
</evidence>
<evidence type="ECO:0000256" key="2">
    <source>
        <dbReference type="ARBA" id="ARBA00023125"/>
    </source>
</evidence>
<dbReference type="InParanoid" id="W2SCV8"/>